<reference evidence="1 2" key="1">
    <citation type="submission" date="2020-08" db="EMBL/GenBank/DDBJ databases">
        <title>Genome public.</title>
        <authorList>
            <person name="Liu C."/>
            <person name="Sun Q."/>
        </authorList>
    </citation>
    <scope>NUCLEOTIDE SEQUENCE [LARGE SCALE GENOMIC DNA]</scope>
    <source>
        <strain evidence="1 2">NSJ-56</strain>
    </source>
</reference>
<keyword evidence="2" id="KW-1185">Reference proteome</keyword>
<dbReference type="Gene3D" id="3.10.450.620">
    <property type="entry name" value="JHP933, nucleotidyltransferase-like core domain"/>
    <property type="match status" value="1"/>
</dbReference>
<dbReference type="GO" id="GO:0016740">
    <property type="term" value="F:transferase activity"/>
    <property type="evidence" value="ECO:0007669"/>
    <property type="project" value="UniProtKB-KW"/>
</dbReference>
<evidence type="ECO:0000313" key="1">
    <source>
        <dbReference type="EMBL" id="MBC5620467.1"/>
    </source>
</evidence>
<dbReference type="Pfam" id="PF08843">
    <property type="entry name" value="AbiEii"/>
    <property type="match status" value="1"/>
</dbReference>
<sequence>MTVLHYETVKPYLKEILDMLMAEELFNPFRLVGGTNLSLRFGHRISEDIDLFTDVEYGSLNYRNFESYLRARFPYYESTDTTSVVGNGRSYYIGLSADNYIKLDLMYTDSFINEIEIIDNIRMASLSDIIAMKMNVVSRGGRKKDFWDLHLLLARFPLSEMFAFHEKRHPWEHEPKELLRLFTDFSVADEFPDPICLLGKNWDDIKLDLIEIADEYVEK</sequence>
<dbReference type="Proteomes" id="UP000646484">
    <property type="component" value="Unassembled WGS sequence"/>
</dbReference>
<gene>
    <name evidence="1" type="ORF">H8S64_05095</name>
</gene>
<organism evidence="1 2">
    <name type="scientific">Butyricimonas hominis</name>
    <dbReference type="NCBI Taxonomy" id="2763032"/>
    <lineage>
        <taxon>Bacteria</taxon>
        <taxon>Pseudomonadati</taxon>
        <taxon>Bacteroidota</taxon>
        <taxon>Bacteroidia</taxon>
        <taxon>Bacteroidales</taxon>
        <taxon>Odoribacteraceae</taxon>
        <taxon>Butyricimonas</taxon>
    </lineage>
</organism>
<comment type="caution">
    <text evidence="1">The sequence shown here is derived from an EMBL/GenBank/DDBJ whole genome shotgun (WGS) entry which is preliminary data.</text>
</comment>
<accession>A0ABR7CXU1</accession>
<evidence type="ECO:0000313" key="2">
    <source>
        <dbReference type="Proteomes" id="UP000646484"/>
    </source>
</evidence>
<keyword evidence="1" id="KW-0808">Transferase</keyword>
<proteinExistence type="predicted"/>
<dbReference type="EMBL" id="JACOOH010000002">
    <property type="protein sequence ID" value="MBC5620467.1"/>
    <property type="molecule type" value="Genomic_DNA"/>
</dbReference>
<dbReference type="RefSeq" id="WP_099292218.1">
    <property type="nucleotide sequence ID" value="NZ_JACOOH010000002.1"/>
</dbReference>
<protein>
    <submittedName>
        <fullName evidence="1">Nucleotidyl transferase AbiEii/AbiGii toxin family protein</fullName>
    </submittedName>
</protein>
<name>A0ABR7CXU1_9BACT</name>
<dbReference type="InterPro" id="IPR014942">
    <property type="entry name" value="AbiEii"/>
</dbReference>